<proteinExistence type="predicted"/>
<dbReference type="SUPFAM" id="SSF47781">
    <property type="entry name" value="RuvA domain 2-like"/>
    <property type="match status" value="1"/>
</dbReference>
<dbReference type="NCBIfam" id="NF010337">
    <property type="entry name" value="PRK13766.1"/>
    <property type="match status" value="1"/>
</dbReference>
<dbReference type="PANTHER" id="PTHR14025">
    <property type="entry name" value="FANCONI ANEMIA GROUP M FANCM FAMILY MEMBER"/>
    <property type="match status" value="1"/>
</dbReference>
<keyword evidence="7" id="KW-0234">DNA repair</keyword>
<name>A0A0E3S5K4_9EURY</name>
<evidence type="ECO:0000256" key="2">
    <source>
        <dbReference type="ARBA" id="ARBA00022763"/>
    </source>
</evidence>
<dbReference type="Pfam" id="PF00271">
    <property type="entry name" value="Helicase_C"/>
    <property type="match status" value="1"/>
</dbReference>
<dbReference type="GO" id="GO:0004386">
    <property type="term" value="F:helicase activity"/>
    <property type="evidence" value="ECO:0007669"/>
    <property type="project" value="UniProtKB-KW"/>
</dbReference>
<dbReference type="SUPFAM" id="SSF52540">
    <property type="entry name" value="P-loop containing nucleoside triphosphate hydrolases"/>
    <property type="match status" value="1"/>
</dbReference>
<protein>
    <submittedName>
        <fullName evidence="10">ATP-dependent RNA helicase, EIF-4A family</fullName>
    </submittedName>
</protein>
<dbReference type="EMBL" id="CP009515">
    <property type="protein sequence ID" value="AKB76419.1"/>
    <property type="molecule type" value="Genomic_DNA"/>
</dbReference>
<dbReference type="Gene3D" id="3.40.50.300">
    <property type="entry name" value="P-loop containing nucleotide triphosphate hydrolases"/>
    <property type="match status" value="2"/>
</dbReference>
<dbReference type="InterPro" id="IPR006166">
    <property type="entry name" value="ERCC4_domain"/>
</dbReference>
<dbReference type="GO" id="GO:0004518">
    <property type="term" value="F:nuclease activity"/>
    <property type="evidence" value="ECO:0007669"/>
    <property type="project" value="InterPro"/>
</dbReference>
<dbReference type="KEGG" id="mls:MSLAZ_3158"/>
<dbReference type="InterPro" id="IPR010994">
    <property type="entry name" value="RuvA_2-like"/>
</dbReference>
<dbReference type="PANTHER" id="PTHR14025:SF20">
    <property type="entry name" value="FANCONI ANEMIA GROUP M PROTEIN"/>
    <property type="match status" value="1"/>
</dbReference>
<keyword evidence="1" id="KW-0547">Nucleotide-binding</keyword>
<dbReference type="InterPro" id="IPR001650">
    <property type="entry name" value="Helicase_C-like"/>
</dbReference>
<evidence type="ECO:0000313" key="10">
    <source>
        <dbReference type="EMBL" id="AKB76419.1"/>
    </source>
</evidence>
<dbReference type="RefSeq" id="WP_048128662.1">
    <property type="nucleotide sequence ID" value="NZ_CP009515.1"/>
</dbReference>
<reference evidence="10 11" key="1">
    <citation type="submission" date="2014-07" db="EMBL/GenBank/DDBJ databases">
        <title>Methanogenic archaea and the global carbon cycle.</title>
        <authorList>
            <person name="Henriksen J.R."/>
            <person name="Luke J."/>
            <person name="Reinhart S."/>
            <person name="Benedict M.N."/>
            <person name="Youngblut N.D."/>
            <person name="Metcalf M.E."/>
            <person name="Whitaker R.J."/>
            <person name="Metcalf W.W."/>
        </authorList>
    </citation>
    <scope>NUCLEOTIDE SEQUENCE [LARGE SCALE GENOMIC DNA]</scope>
    <source>
        <strain evidence="10 11">Z-7289</strain>
    </source>
</reference>
<dbReference type="AlphaFoldDB" id="A0A0E3S5K4"/>
<keyword evidence="4 10" id="KW-0347">Helicase</keyword>
<evidence type="ECO:0000256" key="4">
    <source>
        <dbReference type="ARBA" id="ARBA00022806"/>
    </source>
</evidence>
<keyword evidence="2" id="KW-0227">DNA damage</keyword>
<dbReference type="GO" id="GO:0003677">
    <property type="term" value="F:DNA binding"/>
    <property type="evidence" value="ECO:0007669"/>
    <property type="project" value="UniProtKB-KW"/>
</dbReference>
<dbReference type="Gene3D" id="1.10.150.20">
    <property type="entry name" value="5' to 3' exonuclease, C-terminal subdomain"/>
    <property type="match status" value="1"/>
</dbReference>
<dbReference type="GO" id="GO:0016787">
    <property type="term" value="F:hydrolase activity"/>
    <property type="evidence" value="ECO:0007669"/>
    <property type="project" value="UniProtKB-KW"/>
</dbReference>
<organism evidence="10 11">
    <name type="scientific">Methanosarcina lacustris Z-7289</name>
    <dbReference type="NCBI Taxonomy" id="1434111"/>
    <lineage>
        <taxon>Archaea</taxon>
        <taxon>Methanobacteriati</taxon>
        <taxon>Methanobacteriota</taxon>
        <taxon>Stenosarchaea group</taxon>
        <taxon>Methanomicrobia</taxon>
        <taxon>Methanosarcinales</taxon>
        <taxon>Methanosarcinaceae</taxon>
        <taxon>Methanosarcina</taxon>
    </lineage>
</organism>
<dbReference type="SUPFAM" id="SSF52980">
    <property type="entry name" value="Restriction endonuclease-like"/>
    <property type="match status" value="1"/>
</dbReference>
<dbReference type="Pfam" id="PF02732">
    <property type="entry name" value="ERCC4"/>
    <property type="match status" value="1"/>
</dbReference>
<evidence type="ECO:0000256" key="7">
    <source>
        <dbReference type="ARBA" id="ARBA00023204"/>
    </source>
</evidence>
<dbReference type="InterPro" id="IPR011335">
    <property type="entry name" value="Restrct_endonuc-II-like"/>
</dbReference>
<gene>
    <name evidence="10" type="ORF">MSLAZ_3158</name>
</gene>
<evidence type="ECO:0000256" key="3">
    <source>
        <dbReference type="ARBA" id="ARBA00022801"/>
    </source>
</evidence>
<evidence type="ECO:0000259" key="9">
    <source>
        <dbReference type="PROSITE" id="PS51194"/>
    </source>
</evidence>
<keyword evidence="3" id="KW-0378">Hydrolase</keyword>
<evidence type="ECO:0000256" key="5">
    <source>
        <dbReference type="ARBA" id="ARBA00022840"/>
    </source>
</evidence>
<dbReference type="CDD" id="cd12089">
    <property type="entry name" value="Hef_ID"/>
    <property type="match status" value="1"/>
</dbReference>
<dbReference type="PROSITE" id="PS51192">
    <property type="entry name" value="HELICASE_ATP_BIND_1"/>
    <property type="match status" value="1"/>
</dbReference>
<dbReference type="Pfam" id="PF21210">
    <property type="entry name" value="RNA_helicase_helical"/>
    <property type="match status" value="1"/>
</dbReference>
<evidence type="ECO:0000256" key="1">
    <source>
        <dbReference type="ARBA" id="ARBA00022741"/>
    </source>
</evidence>
<dbReference type="SMART" id="SM00487">
    <property type="entry name" value="DEXDc"/>
    <property type="match status" value="1"/>
</dbReference>
<dbReference type="Gene3D" id="1.20.1320.20">
    <property type="entry name" value="hef helicase domain"/>
    <property type="match status" value="1"/>
</dbReference>
<keyword evidence="6" id="KW-0238">DNA-binding</keyword>
<dbReference type="GO" id="GO:0005524">
    <property type="term" value="F:ATP binding"/>
    <property type="evidence" value="ECO:0007669"/>
    <property type="project" value="UniProtKB-KW"/>
</dbReference>
<feature type="domain" description="Helicase C-terminal" evidence="9">
    <location>
        <begin position="358"/>
        <end position="533"/>
    </location>
</feature>
<dbReference type="InterPro" id="IPR011545">
    <property type="entry name" value="DEAD/DEAH_box_helicase_dom"/>
</dbReference>
<evidence type="ECO:0000256" key="6">
    <source>
        <dbReference type="ARBA" id="ARBA00023125"/>
    </source>
</evidence>
<dbReference type="GO" id="GO:0006281">
    <property type="term" value="P:DNA repair"/>
    <property type="evidence" value="ECO:0007669"/>
    <property type="project" value="UniProtKB-KW"/>
</dbReference>
<dbReference type="InterPro" id="IPR027417">
    <property type="entry name" value="P-loop_NTPase"/>
</dbReference>
<dbReference type="PROSITE" id="PS51194">
    <property type="entry name" value="HELICASE_CTER"/>
    <property type="match status" value="1"/>
</dbReference>
<dbReference type="CDD" id="cd20075">
    <property type="entry name" value="XPF_nuclease_XPF_arch"/>
    <property type="match status" value="1"/>
</dbReference>
<dbReference type="STRING" id="1434111.MSLAZ_3158"/>
<dbReference type="InterPro" id="IPR041755">
    <property type="entry name" value="Hef_ID"/>
</dbReference>
<dbReference type="SMART" id="SM00891">
    <property type="entry name" value="ERCC4"/>
    <property type="match status" value="1"/>
</dbReference>
<sequence>MNENLFPEKQACMKHPLIKPDTVEQRLYQLNLAGKALEGSSLVVLPTGLGKTIIALFVIASRLQRFGGKALILSPTKPLVDQHAAFFKKVMTLPEDEILAFTGSIAPAERERLWAQGKLIVSTPQVIENDLLTKRISLEDVSHITFDEAHRAVGNYAYTFIAEKYFESAKNPHVLGITASPGSSDEKIAEVCQALHVENVAVKTEKDRDVRPYVQEKELEWLQVQLPAEMAEIRSYLEKIFDDRLGIIRELGFSAGSGKYVSKKDLLLLQKQLQDKIRIGGDPAIFSAMSVVAEMMKVNHAVEMVETQGLETLRKYLEKLEAEASSSSSSKAAKRLMDDLYMRKALYKVKECEVEHPKLALARKIVSEQLDQNPDSRVIVFTNYRDTAEIVANALSEAPGVFPIRFVGQGSRHKDKGLTQKQQAGILDKFRAGEYNVLVATSVAEEGLDIPSTDMVLFYEPIPSEIRSIQRKGRTGRQQKGRVIVLVTKGTRDEAYYWSSKNKEKKMLNSMHGLETTFTPKASKKRAELSDFESLPCNSDSKLKIEEIEMINEDKDGNGINISPEDLRKNGDNKDVALETGAYLETGSDENEKKDANEKADVNVDVNVDEKADVNADVNADEKADVNEKERQKTLVDFEALCGNKSVNKPEISGKEPETEPLRIVIDHRETKCGVAKTLDRLGMELSFAALEIGDYVVSNRLAVERKRTDDFASSLIDGKRNLFAQLSDLARVYEKPVLIIEGEDLFTSRQINPNAIYGSLVSIAIDFRVAILYSRDEEETASILKLLAKREQTENKNEINPHGKKSAKSLTEQQEYLISSISNIGPKAARNLLLHFGSVEAIMQADTEELKKVKLIGPKAAARIREVLESPYKG</sequence>
<dbReference type="InterPro" id="IPR014001">
    <property type="entry name" value="Helicase_ATP-bd"/>
</dbReference>
<keyword evidence="11" id="KW-1185">Reference proteome</keyword>
<accession>A0A0E3S5K4</accession>
<evidence type="ECO:0000259" key="8">
    <source>
        <dbReference type="PROSITE" id="PS51192"/>
    </source>
</evidence>
<dbReference type="Proteomes" id="UP000033072">
    <property type="component" value="Chromosome"/>
</dbReference>
<feature type="domain" description="Helicase ATP-binding" evidence="8">
    <location>
        <begin position="32"/>
        <end position="199"/>
    </location>
</feature>
<keyword evidence="5" id="KW-0067">ATP-binding</keyword>
<dbReference type="HOGENOM" id="CLU_002513_3_1_2"/>
<evidence type="ECO:0000313" key="11">
    <source>
        <dbReference type="Proteomes" id="UP000033072"/>
    </source>
</evidence>
<dbReference type="GeneID" id="24808046"/>
<dbReference type="Pfam" id="PF00270">
    <property type="entry name" value="DEAD"/>
    <property type="match status" value="1"/>
</dbReference>
<dbReference type="GO" id="GO:0140097">
    <property type="term" value="F:catalytic activity, acting on DNA"/>
    <property type="evidence" value="ECO:0007669"/>
    <property type="project" value="UniProtKB-ARBA"/>
</dbReference>
<dbReference type="Pfam" id="PF14520">
    <property type="entry name" value="HHH_5"/>
    <property type="match status" value="1"/>
</dbReference>
<dbReference type="SMART" id="SM00490">
    <property type="entry name" value="HELICc"/>
    <property type="match status" value="1"/>
</dbReference>
<dbReference type="PATRIC" id="fig|1434111.4.peg.4165"/>
<dbReference type="Gene3D" id="3.40.50.10130">
    <property type="match status" value="1"/>
</dbReference>
<dbReference type="SMART" id="SM00278">
    <property type="entry name" value="HhH1"/>
    <property type="match status" value="2"/>
</dbReference>
<dbReference type="InterPro" id="IPR003583">
    <property type="entry name" value="Hlx-hairpin-Hlx_DNA-bd_motif"/>
</dbReference>
<dbReference type="FunFam" id="3.40.50.300:FF:001992">
    <property type="entry name" value="ATP-dependent RNA helicase, putative"/>
    <property type="match status" value="1"/>
</dbReference>